<feature type="transmembrane region" description="Helical" evidence="6">
    <location>
        <begin position="434"/>
        <end position="458"/>
    </location>
</feature>
<keyword evidence="4 6" id="KW-1133">Transmembrane helix</keyword>
<evidence type="ECO:0000256" key="2">
    <source>
        <dbReference type="ARBA" id="ARBA00022475"/>
    </source>
</evidence>
<keyword evidence="9" id="KW-1185">Reference proteome</keyword>
<dbReference type="GO" id="GO:0005886">
    <property type="term" value="C:plasma membrane"/>
    <property type="evidence" value="ECO:0007669"/>
    <property type="project" value="UniProtKB-SubCell"/>
</dbReference>
<gene>
    <name evidence="8" type="ORF">EDD33_2709</name>
</gene>
<dbReference type="PANTHER" id="PTHR34820:SF4">
    <property type="entry name" value="INNER MEMBRANE PROTEIN YEBZ"/>
    <property type="match status" value="1"/>
</dbReference>
<accession>A0A3N2CWA3</accession>
<name>A0A3N2CWA3_9ACTN</name>
<dbReference type="PANTHER" id="PTHR34820">
    <property type="entry name" value="INNER MEMBRANE PROTEIN YEBZ"/>
    <property type="match status" value="1"/>
</dbReference>
<feature type="transmembrane region" description="Helical" evidence="6">
    <location>
        <begin position="166"/>
        <end position="184"/>
    </location>
</feature>
<keyword evidence="5 6" id="KW-0472">Membrane</keyword>
<organism evidence="8 9">
    <name type="scientific">Nocardioides aurantiacus</name>
    <dbReference type="NCBI Taxonomy" id="86796"/>
    <lineage>
        <taxon>Bacteria</taxon>
        <taxon>Bacillati</taxon>
        <taxon>Actinomycetota</taxon>
        <taxon>Actinomycetes</taxon>
        <taxon>Propionibacteriales</taxon>
        <taxon>Nocardioidaceae</taxon>
        <taxon>Nocardioides</taxon>
    </lineage>
</organism>
<dbReference type="Pfam" id="PF09678">
    <property type="entry name" value="Caa3_CtaG"/>
    <property type="match status" value="1"/>
</dbReference>
<feature type="transmembrane region" description="Helical" evidence="6">
    <location>
        <begin position="239"/>
        <end position="257"/>
    </location>
</feature>
<evidence type="ECO:0000313" key="8">
    <source>
        <dbReference type="EMBL" id="ROR91832.1"/>
    </source>
</evidence>
<evidence type="ECO:0000256" key="4">
    <source>
        <dbReference type="ARBA" id="ARBA00022989"/>
    </source>
</evidence>
<protein>
    <submittedName>
        <fullName evidence="8">Putative copper resistance protein D</fullName>
    </submittedName>
</protein>
<dbReference type="Proteomes" id="UP000281738">
    <property type="component" value="Unassembled WGS sequence"/>
</dbReference>
<evidence type="ECO:0000256" key="1">
    <source>
        <dbReference type="ARBA" id="ARBA00004651"/>
    </source>
</evidence>
<feature type="transmembrane region" description="Helical" evidence="6">
    <location>
        <begin position="309"/>
        <end position="328"/>
    </location>
</feature>
<feature type="transmembrane region" description="Helical" evidence="6">
    <location>
        <begin position="514"/>
        <end position="538"/>
    </location>
</feature>
<dbReference type="OrthoDB" id="5241646at2"/>
<dbReference type="Pfam" id="PF05425">
    <property type="entry name" value="CopD"/>
    <property type="match status" value="1"/>
</dbReference>
<dbReference type="RefSeq" id="WP_123391443.1">
    <property type="nucleotide sequence ID" value="NZ_RKHO01000001.1"/>
</dbReference>
<feature type="transmembrane region" description="Helical" evidence="6">
    <location>
        <begin position="196"/>
        <end position="218"/>
    </location>
</feature>
<keyword evidence="3 6" id="KW-0812">Transmembrane</keyword>
<feature type="transmembrane region" description="Helical" evidence="6">
    <location>
        <begin position="369"/>
        <end position="389"/>
    </location>
</feature>
<comment type="subcellular location">
    <subcellularLocation>
        <location evidence="1">Cell membrane</location>
        <topology evidence="1">Multi-pass membrane protein</topology>
    </subcellularLocation>
</comment>
<feature type="transmembrane region" description="Helical" evidence="6">
    <location>
        <begin position="132"/>
        <end position="154"/>
    </location>
</feature>
<feature type="transmembrane region" description="Helical" evidence="6">
    <location>
        <begin position="550"/>
        <end position="575"/>
    </location>
</feature>
<dbReference type="EMBL" id="RKHO01000001">
    <property type="protein sequence ID" value="ROR91832.1"/>
    <property type="molecule type" value="Genomic_DNA"/>
</dbReference>
<evidence type="ECO:0000313" key="9">
    <source>
        <dbReference type="Proteomes" id="UP000281738"/>
    </source>
</evidence>
<dbReference type="AlphaFoldDB" id="A0A3N2CWA3"/>
<dbReference type="InterPro" id="IPR032694">
    <property type="entry name" value="CopC/D"/>
</dbReference>
<feature type="transmembrane region" description="Helical" evidence="6">
    <location>
        <begin position="595"/>
        <end position="621"/>
    </location>
</feature>
<evidence type="ECO:0000256" key="3">
    <source>
        <dbReference type="ARBA" id="ARBA00022692"/>
    </source>
</evidence>
<dbReference type="InterPro" id="IPR008457">
    <property type="entry name" value="Cu-R_CopD_dom"/>
</dbReference>
<feature type="transmembrane region" description="Helical" evidence="6">
    <location>
        <begin position="269"/>
        <end position="289"/>
    </location>
</feature>
<feature type="transmembrane region" description="Helical" evidence="6">
    <location>
        <begin position="401"/>
        <end position="422"/>
    </location>
</feature>
<evidence type="ECO:0000259" key="7">
    <source>
        <dbReference type="Pfam" id="PF05425"/>
    </source>
</evidence>
<comment type="caution">
    <text evidence="8">The sequence shown here is derived from an EMBL/GenBank/DDBJ whole genome shotgun (WGS) entry which is preliminary data.</text>
</comment>
<proteinExistence type="predicted"/>
<feature type="transmembrane region" description="Helical" evidence="6">
    <location>
        <begin position="88"/>
        <end position="112"/>
    </location>
</feature>
<feature type="transmembrane region" description="Helical" evidence="6">
    <location>
        <begin position="58"/>
        <end position="76"/>
    </location>
</feature>
<dbReference type="GO" id="GO:0006825">
    <property type="term" value="P:copper ion transport"/>
    <property type="evidence" value="ECO:0007669"/>
    <property type="project" value="InterPro"/>
</dbReference>
<feature type="transmembrane region" description="Helical" evidence="6">
    <location>
        <begin position="479"/>
        <end position="502"/>
    </location>
</feature>
<reference evidence="8 9" key="1">
    <citation type="submission" date="2018-11" db="EMBL/GenBank/DDBJ databases">
        <title>Sequencing the genomes of 1000 actinobacteria strains.</title>
        <authorList>
            <person name="Klenk H.-P."/>
        </authorList>
    </citation>
    <scope>NUCLEOTIDE SEQUENCE [LARGE SCALE GENOMIC DNA]</scope>
    <source>
        <strain evidence="8 9">DSM 12652</strain>
    </source>
</reference>
<sequence length="669" mass="71350">MTRSTAVRAAALVVSTCLVAVGLLSVGGRTVVDATVGLPDPGLTTRVGLASARGLRDLAAALTVGGLVVVASMLPGSDPQRALVVGSLRGRIVVWLTKASLVWAAASLAVVAFTYSDLAGRPLWDPIVYSRIWYFAIEFELGRLLLLSAVLVAATTAMLKLTRSMVGVGASVVLAGVALWPLALTGHASGSSSHDLGVNMLFFHLVAITVWFGGLATVAVWRSSLADALPEVVGRYSRVAGVCIVVVAVSGLVSAGLRLGWEPLVTTGYGSMVVLKVLALIALGALGYVHRRRVLPRLTHSRVEEFRRLVAVELVLMGAAVGVGVALGQTAPPVPQTESVDRVEALLGGAIPPELTPGRWLWSWESDSWWLPVAVVAASLYVGAVRRLARRGDHWPLRRTASWIVGCALLVWATSGAPGAYAEVLFSMHMVQHMTLATGVPVFLALGGPVTLALRALARRQDGSLGPREWLLLVVHTPMLRLLGHPAVAAALFIVSLVAFYYSGLLELSLRSHTAHIVMVAHFIATGYLFANGVVGIDPGPARPIYPYRVLIVMVTFGFHALFSVSLMSSTQILAGSWFKSLGRTWGPSLADDQYLGASIGWALGDYPLAVLAAALIWAWVRSDRREAARIDRRHDRDGGAEMAAYNEYLQSLAQHHPPEDLPARRSRL</sequence>
<keyword evidence="2" id="KW-1003">Cell membrane</keyword>
<evidence type="ECO:0000256" key="6">
    <source>
        <dbReference type="SAM" id="Phobius"/>
    </source>
</evidence>
<dbReference type="InterPro" id="IPR019108">
    <property type="entry name" value="Caa3_assmbl_CtaG-rel"/>
</dbReference>
<evidence type="ECO:0000256" key="5">
    <source>
        <dbReference type="ARBA" id="ARBA00023136"/>
    </source>
</evidence>
<feature type="domain" description="Copper resistance protein D" evidence="7">
    <location>
        <begin position="231"/>
        <end position="327"/>
    </location>
</feature>